<feature type="domain" description="Ketoreductase" evidence="5">
    <location>
        <begin position="4"/>
        <end position="206"/>
    </location>
</feature>
<dbReference type="Gene3D" id="3.40.50.720">
    <property type="entry name" value="NAD(P)-binding Rossmann-like Domain"/>
    <property type="match status" value="1"/>
</dbReference>
<organism evidence="6 7">
    <name type="scientific">Allomyces macrogynus (strain ATCC 38327)</name>
    <name type="common">Allomyces javanicus var. macrogynus</name>
    <dbReference type="NCBI Taxonomy" id="578462"/>
    <lineage>
        <taxon>Eukaryota</taxon>
        <taxon>Fungi</taxon>
        <taxon>Fungi incertae sedis</taxon>
        <taxon>Blastocladiomycota</taxon>
        <taxon>Blastocladiomycetes</taxon>
        <taxon>Blastocladiales</taxon>
        <taxon>Blastocladiaceae</taxon>
        <taxon>Allomyces</taxon>
    </lineage>
</organism>
<dbReference type="VEuPathDB" id="FungiDB:AMAG_13209"/>
<feature type="transmembrane region" description="Helical" evidence="4">
    <location>
        <begin position="243"/>
        <end position="265"/>
    </location>
</feature>
<evidence type="ECO:0000256" key="1">
    <source>
        <dbReference type="ARBA" id="ARBA00006484"/>
    </source>
</evidence>
<dbReference type="InterPro" id="IPR036291">
    <property type="entry name" value="NAD(P)-bd_dom_sf"/>
</dbReference>
<keyword evidence="3" id="KW-0560">Oxidoreductase</keyword>
<keyword evidence="7" id="KW-1185">Reference proteome</keyword>
<evidence type="ECO:0000313" key="6">
    <source>
        <dbReference type="EMBL" id="KNE68038.1"/>
    </source>
</evidence>
<evidence type="ECO:0000313" key="7">
    <source>
        <dbReference type="Proteomes" id="UP000054350"/>
    </source>
</evidence>
<dbReference type="AlphaFoldDB" id="A0A0L0SZT0"/>
<reference evidence="6 7" key="1">
    <citation type="submission" date="2009-11" db="EMBL/GenBank/DDBJ databases">
        <title>Annotation of Allomyces macrogynus ATCC 38327.</title>
        <authorList>
            <consortium name="The Broad Institute Genome Sequencing Platform"/>
            <person name="Russ C."/>
            <person name="Cuomo C."/>
            <person name="Burger G."/>
            <person name="Gray M.W."/>
            <person name="Holland P.W.H."/>
            <person name="King N."/>
            <person name="Lang F.B.F."/>
            <person name="Roger A.J."/>
            <person name="Ruiz-Trillo I."/>
            <person name="Young S.K."/>
            <person name="Zeng Q."/>
            <person name="Gargeya S."/>
            <person name="Fitzgerald M."/>
            <person name="Haas B."/>
            <person name="Abouelleil A."/>
            <person name="Alvarado L."/>
            <person name="Arachchi H.M."/>
            <person name="Berlin A."/>
            <person name="Chapman S.B."/>
            <person name="Gearin G."/>
            <person name="Goldberg J."/>
            <person name="Griggs A."/>
            <person name="Gujja S."/>
            <person name="Hansen M."/>
            <person name="Heiman D."/>
            <person name="Howarth C."/>
            <person name="Larimer J."/>
            <person name="Lui A."/>
            <person name="MacDonald P.J.P."/>
            <person name="McCowen C."/>
            <person name="Montmayeur A."/>
            <person name="Murphy C."/>
            <person name="Neiman D."/>
            <person name="Pearson M."/>
            <person name="Priest M."/>
            <person name="Roberts A."/>
            <person name="Saif S."/>
            <person name="Shea T."/>
            <person name="Sisk P."/>
            <person name="Stolte C."/>
            <person name="Sykes S."/>
            <person name="Wortman J."/>
            <person name="Nusbaum C."/>
            <person name="Birren B."/>
        </authorList>
    </citation>
    <scope>NUCLEOTIDE SEQUENCE [LARGE SCALE GENOMIC DNA]</scope>
    <source>
        <strain evidence="6 7">ATCC 38327</strain>
    </source>
</reference>
<dbReference type="GO" id="GO:0016491">
    <property type="term" value="F:oxidoreductase activity"/>
    <property type="evidence" value="ECO:0007669"/>
    <property type="project" value="UniProtKB-KW"/>
</dbReference>
<keyword evidence="4" id="KW-1133">Transmembrane helix</keyword>
<dbReference type="STRING" id="578462.A0A0L0SZT0"/>
<evidence type="ECO:0000259" key="5">
    <source>
        <dbReference type="SMART" id="SM00822"/>
    </source>
</evidence>
<dbReference type="OrthoDB" id="6251714at2759"/>
<comment type="similarity">
    <text evidence="1">Belongs to the short-chain dehydrogenases/reductases (SDR) family.</text>
</comment>
<evidence type="ECO:0000256" key="3">
    <source>
        <dbReference type="ARBA" id="ARBA00023002"/>
    </source>
</evidence>
<sequence length="305" mass="32250">MLAPSYFITGASSGLGYHLALELVKRAAAKQAPLTLVLAARRESALLELRDALIAVYPAVKVYIKTLDVTRGTDAIHSAIIECHDAAGAIHGFVVNAGVFGPSRDVGSDPATVAHEESILRTNILGSLATVEAAMQYIKSHGINKTPAGAQIVGVSSVAATLLAPGLSTYAASKIALTTYLRVLAMETRGQNIAVTIVKPGFIKTPMIDHVQVPALFVTGVDPAVRGIASHIVRRTREAFVPWWPWAILDVLVVLAPSFLVVWLVRKLFHTTPLQPRDKPAEGDVVVNVAVDPSASAVAAPVAQQ</sequence>
<dbReference type="PROSITE" id="PS00061">
    <property type="entry name" value="ADH_SHORT"/>
    <property type="match status" value="1"/>
</dbReference>
<name>A0A0L0SZT0_ALLM3</name>
<dbReference type="InterPro" id="IPR020904">
    <property type="entry name" value="Sc_DH/Rdtase_CS"/>
</dbReference>
<protein>
    <recommendedName>
        <fullName evidence="5">Ketoreductase domain-containing protein</fullName>
    </recommendedName>
</protein>
<keyword evidence="4" id="KW-0472">Membrane</keyword>
<keyword evidence="2" id="KW-0521">NADP</keyword>
<keyword evidence="4" id="KW-0812">Transmembrane</keyword>
<evidence type="ECO:0000256" key="2">
    <source>
        <dbReference type="ARBA" id="ARBA00022857"/>
    </source>
</evidence>
<dbReference type="Pfam" id="PF00106">
    <property type="entry name" value="adh_short"/>
    <property type="match status" value="1"/>
</dbReference>
<dbReference type="InterPro" id="IPR057326">
    <property type="entry name" value="KR_dom"/>
</dbReference>
<dbReference type="EMBL" id="GG745355">
    <property type="protein sequence ID" value="KNE68038.1"/>
    <property type="molecule type" value="Genomic_DNA"/>
</dbReference>
<reference evidence="7" key="2">
    <citation type="submission" date="2009-11" db="EMBL/GenBank/DDBJ databases">
        <title>The Genome Sequence of Allomyces macrogynus strain ATCC 38327.</title>
        <authorList>
            <consortium name="The Broad Institute Genome Sequencing Platform"/>
            <person name="Russ C."/>
            <person name="Cuomo C."/>
            <person name="Shea T."/>
            <person name="Young S.K."/>
            <person name="Zeng Q."/>
            <person name="Koehrsen M."/>
            <person name="Haas B."/>
            <person name="Borodovsky M."/>
            <person name="Guigo R."/>
            <person name="Alvarado L."/>
            <person name="Berlin A."/>
            <person name="Borenstein D."/>
            <person name="Chen Z."/>
            <person name="Engels R."/>
            <person name="Freedman E."/>
            <person name="Gellesch M."/>
            <person name="Goldberg J."/>
            <person name="Griggs A."/>
            <person name="Gujja S."/>
            <person name="Heiman D."/>
            <person name="Hepburn T."/>
            <person name="Howarth C."/>
            <person name="Jen D."/>
            <person name="Larson L."/>
            <person name="Lewis B."/>
            <person name="Mehta T."/>
            <person name="Park D."/>
            <person name="Pearson M."/>
            <person name="Roberts A."/>
            <person name="Saif S."/>
            <person name="Shenoy N."/>
            <person name="Sisk P."/>
            <person name="Stolte C."/>
            <person name="Sykes S."/>
            <person name="Walk T."/>
            <person name="White J."/>
            <person name="Yandava C."/>
            <person name="Burger G."/>
            <person name="Gray M.W."/>
            <person name="Holland P.W.H."/>
            <person name="King N."/>
            <person name="Lang F.B.F."/>
            <person name="Roger A.J."/>
            <person name="Ruiz-Trillo I."/>
            <person name="Lander E."/>
            <person name="Nusbaum C."/>
        </authorList>
    </citation>
    <scope>NUCLEOTIDE SEQUENCE [LARGE SCALE GENOMIC DNA]</scope>
    <source>
        <strain evidence="7">ATCC 38327</strain>
    </source>
</reference>
<dbReference type="PANTHER" id="PTHR43391:SF14">
    <property type="entry name" value="DEHYDROGENASE_REDUCTASE SDR FAMILY PROTEIN 7-LIKE"/>
    <property type="match status" value="1"/>
</dbReference>
<proteinExistence type="inferred from homology"/>
<dbReference type="PANTHER" id="PTHR43391">
    <property type="entry name" value="RETINOL DEHYDROGENASE-RELATED"/>
    <property type="match status" value="1"/>
</dbReference>
<dbReference type="SMART" id="SM00822">
    <property type="entry name" value="PKS_KR"/>
    <property type="match status" value="1"/>
</dbReference>
<gene>
    <name evidence="6" type="ORF">AMAG_13209</name>
</gene>
<dbReference type="SUPFAM" id="SSF51735">
    <property type="entry name" value="NAD(P)-binding Rossmann-fold domains"/>
    <property type="match status" value="1"/>
</dbReference>
<evidence type="ECO:0000256" key="4">
    <source>
        <dbReference type="SAM" id="Phobius"/>
    </source>
</evidence>
<dbReference type="InterPro" id="IPR002347">
    <property type="entry name" value="SDR_fam"/>
</dbReference>
<dbReference type="PRINTS" id="PR00081">
    <property type="entry name" value="GDHRDH"/>
</dbReference>
<accession>A0A0L0SZT0</accession>
<dbReference type="eggNOG" id="KOG1205">
    <property type="taxonomic scope" value="Eukaryota"/>
</dbReference>
<dbReference type="Proteomes" id="UP000054350">
    <property type="component" value="Unassembled WGS sequence"/>
</dbReference>